<dbReference type="KEGG" id="vne:CFK40_14035"/>
<dbReference type="AlphaFoldDB" id="A0A221MEF4"/>
<dbReference type="InterPro" id="IPR018187">
    <property type="entry name" value="Asp/Glu_racemase_AS_1"/>
</dbReference>
<dbReference type="GO" id="GO:0047661">
    <property type="term" value="F:amino-acid racemase activity"/>
    <property type="evidence" value="ECO:0007669"/>
    <property type="project" value="InterPro"/>
</dbReference>
<comment type="similarity">
    <text evidence="1">Belongs to the aspartate/glutamate racemases family.</text>
</comment>
<dbReference type="EMBL" id="CP022437">
    <property type="protein sequence ID" value="ASN06056.1"/>
    <property type="molecule type" value="Genomic_DNA"/>
</dbReference>
<dbReference type="Proteomes" id="UP000204391">
    <property type="component" value="Chromosome"/>
</dbReference>
<dbReference type="InterPro" id="IPR015942">
    <property type="entry name" value="Asp/Glu/hydantoin_racemase"/>
</dbReference>
<reference evidence="3 4" key="1">
    <citation type="journal article" date="2003" name="Int. J. Syst. Evol. Microbiol.">
        <title>Virgibacillus carmonensis sp. nov., Virgibacillus necropolis sp. nov. and Virgibacillus picturae sp. nov., three novel species isolated from deteriorated mural paintings, transfer of the species of the genus salibacillus to Virgibacillus, as Virgibacillus marismortui comb. nov. and Virgibacillus salexigens comb. nov., and emended description of the genus Virgibacillus.</title>
        <authorList>
            <person name="Heyrman J."/>
            <person name="Logan N.A."/>
            <person name="Busse H.J."/>
            <person name="Balcaen A."/>
            <person name="Lebbe L."/>
            <person name="Rodriguez-Diaz M."/>
            <person name="Swings J."/>
            <person name="De Vos P."/>
        </authorList>
    </citation>
    <scope>NUCLEOTIDE SEQUENCE [LARGE SCALE GENOMIC DNA]</scope>
    <source>
        <strain evidence="3 4">LMG 19488</strain>
    </source>
</reference>
<name>A0A221MEF4_9BACI</name>
<dbReference type="SUPFAM" id="SSF53681">
    <property type="entry name" value="Aspartate/glutamate racemase"/>
    <property type="match status" value="2"/>
</dbReference>
<dbReference type="NCBIfam" id="TIGR00035">
    <property type="entry name" value="asp_race"/>
    <property type="match status" value="1"/>
</dbReference>
<dbReference type="OrthoDB" id="9803739at2"/>
<dbReference type="InterPro" id="IPR004380">
    <property type="entry name" value="Asp_race"/>
</dbReference>
<organism evidence="3 4">
    <name type="scientific">Virgibacillus necropolis</name>
    <dbReference type="NCBI Taxonomy" id="163877"/>
    <lineage>
        <taxon>Bacteria</taxon>
        <taxon>Bacillati</taxon>
        <taxon>Bacillota</taxon>
        <taxon>Bacilli</taxon>
        <taxon>Bacillales</taxon>
        <taxon>Bacillaceae</taxon>
        <taxon>Virgibacillus</taxon>
    </lineage>
</organism>
<dbReference type="RefSeq" id="WP_089532903.1">
    <property type="nucleotide sequence ID" value="NZ_CP022437.1"/>
</dbReference>
<evidence type="ECO:0000313" key="4">
    <source>
        <dbReference type="Proteomes" id="UP000204391"/>
    </source>
</evidence>
<keyword evidence="4" id="KW-1185">Reference proteome</keyword>
<evidence type="ECO:0000256" key="2">
    <source>
        <dbReference type="ARBA" id="ARBA00023235"/>
    </source>
</evidence>
<evidence type="ECO:0000313" key="3">
    <source>
        <dbReference type="EMBL" id="ASN06056.1"/>
    </source>
</evidence>
<dbReference type="PROSITE" id="PS00923">
    <property type="entry name" value="ASP_GLU_RACEMASE_1"/>
    <property type="match status" value="1"/>
</dbReference>
<dbReference type="Pfam" id="PF01177">
    <property type="entry name" value="Asp_Glu_race"/>
    <property type="match status" value="1"/>
</dbReference>
<dbReference type="PANTHER" id="PTHR21198">
    <property type="entry name" value="GLUTAMATE RACEMASE"/>
    <property type="match status" value="1"/>
</dbReference>
<dbReference type="InterPro" id="IPR001920">
    <property type="entry name" value="Asp/Glu_race"/>
</dbReference>
<protein>
    <submittedName>
        <fullName evidence="3">Aspartate racemase</fullName>
    </submittedName>
</protein>
<accession>A0A221MEF4</accession>
<gene>
    <name evidence="3" type="ORF">CFK40_14035</name>
</gene>
<evidence type="ECO:0000256" key="1">
    <source>
        <dbReference type="ARBA" id="ARBA00007847"/>
    </source>
</evidence>
<proteinExistence type="inferred from homology"/>
<keyword evidence="2" id="KW-0413">Isomerase</keyword>
<dbReference type="Gene3D" id="3.40.50.1860">
    <property type="match status" value="2"/>
</dbReference>
<dbReference type="PANTHER" id="PTHR21198:SF7">
    <property type="entry name" value="ASPARTATE-GLUTAMATE RACEMASE FAMILY"/>
    <property type="match status" value="1"/>
</dbReference>
<sequence length="227" mass="24876">MSKTIGIMGGMGPLATTDMMRKIIMQTPAKIDQEHLHIIVDNYPQIPDRMAAILGEGTDPVPYLIKSAQLLQKAGADLLVIACNSAHYFLPAVQKEIDIPILNMPNEAALYIKKLKFCKVGLVATDATLQKRLYRKPFQSLGITLLEPDPTMQARVMKGISYIKEGDLKMGTDCLEKAAYFLYQQGAEAIVAGCTEVSLVLHSTESLTVLDPTDIVTQSVVKAAFEH</sequence>